<evidence type="ECO:0000313" key="3">
    <source>
        <dbReference type="Proteomes" id="UP000198660"/>
    </source>
</evidence>
<dbReference type="Pfam" id="PF14398">
    <property type="entry name" value="ATPgrasp_YheCD"/>
    <property type="match status" value="1"/>
</dbReference>
<dbReference type="OrthoDB" id="7869153at2"/>
<dbReference type="EMBL" id="FPAA01000021">
    <property type="protein sequence ID" value="SFT05001.1"/>
    <property type="molecule type" value="Genomic_DNA"/>
</dbReference>
<dbReference type="InterPro" id="IPR026838">
    <property type="entry name" value="YheC/D"/>
</dbReference>
<dbReference type="AlphaFoldDB" id="A0A1I6UUA2"/>
<gene>
    <name evidence="2" type="ORF">SAMN05444972_1218</name>
</gene>
<dbReference type="SUPFAM" id="SSF56059">
    <property type="entry name" value="Glutathione synthetase ATP-binding domain-like"/>
    <property type="match status" value="1"/>
</dbReference>
<evidence type="ECO:0000256" key="1">
    <source>
        <dbReference type="SAM" id="MobiDB-lite"/>
    </source>
</evidence>
<accession>A0A1I6UUA2</accession>
<sequence length="312" mass="35865">MNRYGYPKSKLLQAKLLNGSMTDCHLPETHLFNEQLLIQMLHRHKTVYVKPDGGGKGRGIIRIDNLPAKQFRIYYGKKVFGCHGNPRLKQVIKNMIPKKTIIQQGVPSLTLDKRHYLLRTHLQRVNQQWQVAGILAAVAPLKEYVANGHRGARSIRVEELFHKYLRLPPAQQNHVLAILKRSSIQIAQALAKKYPRQTEYGIDFGMDQDKKLWVYEANITPGIKSFAKLYPHQYQQIIKNRRATIRIERQSSSKPLGLPPKGVNKAPSVSQIETQKRKLHPTPYLLAPVTFTATDSNPSHFYRVEYQKLSPR</sequence>
<dbReference type="RefSeq" id="WP_091839923.1">
    <property type="nucleotide sequence ID" value="NZ_FPAA01000021.1"/>
</dbReference>
<evidence type="ECO:0000313" key="2">
    <source>
        <dbReference type="EMBL" id="SFT05001.1"/>
    </source>
</evidence>
<feature type="region of interest" description="Disordered" evidence="1">
    <location>
        <begin position="250"/>
        <end position="275"/>
    </location>
</feature>
<reference evidence="3" key="1">
    <citation type="submission" date="2016-10" db="EMBL/GenBank/DDBJ databases">
        <authorList>
            <person name="Varghese N."/>
            <person name="Submissions S."/>
        </authorList>
    </citation>
    <scope>NUCLEOTIDE SEQUENCE [LARGE SCALE GENOMIC DNA]</scope>
    <source>
        <strain evidence="3">DSM 45789</strain>
    </source>
</reference>
<proteinExistence type="predicted"/>
<dbReference type="Proteomes" id="UP000198660">
    <property type="component" value="Unassembled WGS sequence"/>
</dbReference>
<dbReference type="Gene3D" id="3.30.470.20">
    <property type="entry name" value="ATP-grasp fold, B domain"/>
    <property type="match status" value="1"/>
</dbReference>
<name>A0A1I6UUA2_9BACL</name>
<keyword evidence="3" id="KW-1185">Reference proteome</keyword>
<organism evidence="2 3">
    <name type="scientific">Marininema halotolerans</name>
    <dbReference type="NCBI Taxonomy" id="1155944"/>
    <lineage>
        <taxon>Bacteria</taxon>
        <taxon>Bacillati</taxon>
        <taxon>Bacillota</taxon>
        <taxon>Bacilli</taxon>
        <taxon>Bacillales</taxon>
        <taxon>Thermoactinomycetaceae</taxon>
        <taxon>Marininema</taxon>
    </lineage>
</organism>
<protein>
    <submittedName>
        <fullName evidence="2">YheC/D like ATP-grasp</fullName>
    </submittedName>
</protein>